<dbReference type="EMBL" id="EU881703">
    <property type="protein sequence ID" value="ACI15703.1"/>
    <property type="molecule type" value="Genomic_DNA"/>
</dbReference>
<keyword evidence="1" id="KW-0812">Transmembrane</keyword>
<feature type="transmembrane region" description="Helical" evidence="1">
    <location>
        <begin position="117"/>
        <end position="136"/>
    </location>
</feature>
<feature type="transmembrane region" description="Helical" evidence="1">
    <location>
        <begin position="88"/>
        <end position="111"/>
    </location>
</feature>
<keyword evidence="1" id="KW-1133">Transmembrane helix</keyword>
<keyword evidence="2" id="KW-0614">Plasmid</keyword>
<dbReference type="RefSeq" id="WP_012548811.1">
    <property type="nucleotide sequence ID" value="NC_011299.1"/>
</dbReference>
<reference evidence="2" key="1">
    <citation type="journal article" date="2008" name="Mol. Microbiol.">
        <title>Novel archaeal plasmid pAH1 and its interactions with the lipothrixvirus AFV1.</title>
        <authorList>
            <person name="Basta T."/>
            <person name="Smyth J."/>
            <person name="Forterre P."/>
            <person name="Prangishvili D."/>
            <person name="Peng X."/>
        </authorList>
    </citation>
    <scope>NUCLEOTIDE SEQUENCE</scope>
    <source>
        <strain evidence="2">W1</strain>
        <plasmid evidence="2">pAH1</plasmid>
    </source>
</reference>
<accession>B6D921</accession>
<evidence type="ECO:0000256" key="1">
    <source>
        <dbReference type="SAM" id="Phobius"/>
    </source>
</evidence>
<evidence type="ECO:0000313" key="2">
    <source>
        <dbReference type="EMBL" id="ACI15703.1"/>
    </source>
</evidence>
<geneLocation type="plasmid" evidence="2">
    <name>pAH1</name>
</geneLocation>
<name>B6D921_ACIHW</name>
<keyword evidence="1" id="KW-0472">Membrane</keyword>
<proteinExistence type="predicted"/>
<dbReference type="AlphaFoldDB" id="B6D921"/>
<organism evidence="2">
    <name type="scientific">Acidianus hospitalis (strain W1)</name>
    <dbReference type="NCBI Taxonomy" id="933801"/>
    <lineage>
        <taxon>Archaea</taxon>
        <taxon>Thermoproteota</taxon>
        <taxon>Thermoprotei</taxon>
        <taxon>Sulfolobales</taxon>
        <taxon>Sulfolobaceae</taxon>
        <taxon>Acidianus</taxon>
    </lineage>
</organism>
<protein>
    <submittedName>
        <fullName evidence="2">Uncharacterized protein</fullName>
    </submittedName>
</protein>
<sequence>MRVKVLLPMFIIILFSITAAAATSNNTATTNNIINSTQIQQAAQKIPAPPSNFFQEILYYIGQGYNWLVGIIQNILQSTLLKQDPSLASTYANIIAWLVPLTAIYIILTFIEIARKFLGYVIAAGWIFLIAVMILAH</sequence>